<reference evidence="1" key="2">
    <citation type="journal article" date="2015" name="Data Brief">
        <title>Shoot transcriptome of the giant reed, Arundo donax.</title>
        <authorList>
            <person name="Barrero R.A."/>
            <person name="Guerrero F.D."/>
            <person name="Moolhuijzen P."/>
            <person name="Goolsby J.A."/>
            <person name="Tidwell J."/>
            <person name="Bellgard S.E."/>
            <person name="Bellgard M.I."/>
        </authorList>
    </citation>
    <scope>NUCLEOTIDE SEQUENCE</scope>
    <source>
        <tissue evidence="1">Shoot tissue taken approximately 20 cm above the soil surface</tissue>
    </source>
</reference>
<keyword evidence="1" id="KW-0670">Pyruvate</keyword>
<sequence length="49" mass="5461">MNIDSSRALHIMESSLSLSSFTSSIYVNKSISCKLQVANVINRHGNMEF</sequence>
<protein>
    <submittedName>
        <fullName evidence="1">Pyruvate kinase, cytosolic isozyme</fullName>
    </submittedName>
</protein>
<dbReference type="GO" id="GO:0016301">
    <property type="term" value="F:kinase activity"/>
    <property type="evidence" value="ECO:0007669"/>
    <property type="project" value="UniProtKB-KW"/>
</dbReference>
<keyword evidence="1" id="KW-0808">Transferase</keyword>
<keyword evidence="1" id="KW-0418">Kinase</keyword>
<name>A0A0A9DZQ7_ARUDO</name>
<dbReference type="AlphaFoldDB" id="A0A0A9DZQ7"/>
<organism evidence="1">
    <name type="scientific">Arundo donax</name>
    <name type="common">Giant reed</name>
    <name type="synonym">Donax arundinaceus</name>
    <dbReference type="NCBI Taxonomy" id="35708"/>
    <lineage>
        <taxon>Eukaryota</taxon>
        <taxon>Viridiplantae</taxon>
        <taxon>Streptophyta</taxon>
        <taxon>Embryophyta</taxon>
        <taxon>Tracheophyta</taxon>
        <taxon>Spermatophyta</taxon>
        <taxon>Magnoliopsida</taxon>
        <taxon>Liliopsida</taxon>
        <taxon>Poales</taxon>
        <taxon>Poaceae</taxon>
        <taxon>PACMAD clade</taxon>
        <taxon>Arundinoideae</taxon>
        <taxon>Arundineae</taxon>
        <taxon>Arundo</taxon>
    </lineage>
</organism>
<evidence type="ECO:0000313" key="1">
    <source>
        <dbReference type="EMBL" id="JAD93286.1"/>
    </source>
</evidence>
<reference evidence="1" key="1">
    <citation type="submission" date="2014-09" db="EMBL/GenBank/DDBJ databases">
        <authorList>
            <person name="Magalhaes I.L.F."/>
            <person name="Oliveira U."/>
            <person name="Santos F.R."/>
            <person name="Vidigal T.H.D.A."/>
            <person name="Brescovit A.D."/>
            <person name="Santos A.J."/>
        </authorList>
    </citation>
    <scope>NUCLEOTIDE SEQUENCE</scope>
    <source>
        <tissue evidence="1">Shoot tissue taken approximately 20 cm above the soil surface</tissue>
    </source>
</reference>
<dbReference type="EMBL" id="GBRH01204609">
    <property type="protein sequence ID" value="JAD93286.1"/>
    <property type="molecule type" value="Transcribed_RNA"/>
</dbReference>
<accession>A0A0A9DZQ7</accession>
<proteinExistence type="predicted"/>